<proteinExistence type="predicted"/>
<keyword evidence="2" id="KW-1185">Reference proteome</keyword>
<name>A0ACB6QPS3_9PLEO</name>
<reference evidence="1" key="1">
    <citation type="journal article" date="2020" name="Stud. Mycol.">
        <title>101 Dothideomycetes genomes: a test case for predicting lifestyles and emergence of pathogens.</title>
        <authorList>
            <person name="Haridas S."/>
            <person name="Albert R."/>
            <person name="Binder M."/>
            <person name="Bloem J."/>
            <person name="Labutti K."/>
            <person name="Salamov A."/>
            <person name="Andreopoulos B."/>
            <person name="Baker S."/>
            <person name="Barry K."/>
            <person name="Bills G."/>
            <person name="Bluhm B."/>
            <person name="Cannon C."/>
            <person name="Castanera R."/>
            <person name="Culley D."/>
            <person name="Daum C."/>
            <person name="Ezra D."/>
            <person name="Gonzalez J."/>
            <person name="Henrissat B."/>
            <person name="Kuo A."/>
            <person name="Liang C."/>
            <person name="Lipzen A."/>
            <person name="Lutzoni F."/>
            <person name="Magnuson J."/>
            <person name="Mondo S."/>
            <person name="Nolan M."/>
            <person name="Ohm R."/>
            <person name="Pangilinan J."/>
            <person name="Park H.-J."/>
            <person name="Ramirez L."/>
            <person name="Alfaro M."/>
            <person name="Sun H."/>
            <person name="Tritt A."/>
            <person name="Yoshinaga Y."/>
            <person name="Zwiers L.-H."/>
            <person name="Turgeon B."/>
            <person name="Goodwin S."/>
            <person name="Spatafora J."/>
            <person name="Crous P."/>
            <person name="Grigoriev I."/>
        </authorList>
    </citation>
    <scope>NUCLEOTIDE SEQUENCE</scope>
    <source>
        <strain evidence="1">ATCC 200398</strain>
    </source>
</reference>
<evidence type="ECO:0000313" key="1">
    <source>
        <dbReference type="EMBL" id="KAF2469024.1"/>
    </source>
</evidence>
<comment type="caution">
    <text evidence="1">The sequence shown here is derived from an EMBL/GenBank/DDBJ whole genome shotgun (WGS) entry which is preliminary data.</text>
</comment>
<evidence type="ECO:0000313" key="2">
    <source>
        <dbReference type="Proteomes" id="UP000799755"/>
    </source>
</evidence>
<dbReference type="Proteomes" id="UP000799755">
    <property type="component" value="Unassembled WGS sequence"/>
</dbReference>
<protein>
    <submittedName>
        <fullName evidence="1">CGI-121-domain-containing protein</fullName>
    </submittedName>
</protein>
<sequence>MAAVQTFYLPHYPTYPIHVCMFKDVSNAAHLRSQLLEANPEFDFAFLDATMILSPNHLLSASFLALHAHLTSRSKTRTPHSELVFRLHPNNNIGESYRKFGLSDSTTHIVAVKLSLSPSVTAEAVSRHLSQHIEGTSVEIGEGGEGMGMWADREKISKIYKLDVTTDRSGKKGRKEKVVNGDVGREGDEVKEMEMVILGIMTTKGS</sequence>
<organism evidence="1 2">
    <name type="scientific">Lindgomyces ingoldianus</name>
    <dbReference type="NCBI Taxonomy" id="673940"/>
    <lineage>
        <taxon>Eukaryota</taxon>
        <taxon>Fungi</taxon>
        <taxon>Dikarya</taxon>
        <taxon>Ascomycota</taxon>
        <taxon>Pezizomycotina</taxon>
        <taxon>Dothideomycetes</taxon>
        <taxon>Pleosporomycetidae</taxon>
        <taxon>Pleosporales</taxon>
        <taxon>Lindgomycetaceae</taxon>
        <taxon>Lindgomyces</taxon>
    </lineage>
</organism>
<gene>
    <name evidence="1" type="ORF">BDR25DRAFT_50583</name>
</gene>
<accession>A0ACB6QPS3</accession>
<dbReference type="EMBL" id="MU003513">
    <property type="protein sequence ID" value="KAF2469024.1"/>
    <property type="molecule type" value="Genomic_DNA"/>
</dbReference>